<organism evidence="1">
    <name type="scientific">Myoviridae sp. ctXRl20</name>
    <dbReference type="NCBI Taxonomy" id="2827610"/>
    <lineage>
        <taxon>Viruses</taxon>
        <taxon>Duplodnaviria</taxon>
        <taxon>Heunggongvirae</taxon>
        <taxon>Uroviricota</taxon>
        <taxon>Caudoviricetes</taxon>
    </lineage>
</organism>
<evidence type="ECO:0000313" key="1">
    <source>
        <dbReference type="EMBL" id="DAD72307.1"/>
    </source>
</evidence>
<protein>
    <submittedName>
        <fullName evidence="1">Uncharacterized protein</fullName>
    </submittedName>
</protein>
<accession>A0A8S5LR32</accession>
<name>A0A8S5LR32_9CAUD</name>
<dbReference type="EMBL" id="BK015896">
    <property type="protein sequence ID" value="DAD72307.1"/>
    <property type="molecule type" value="Genomic_DNA"/>
</dbReference>
<reference evidence="1" key="1">
    <citation type="journal article" date="2021" name="Proc. Natl. Acad. Sci. U.S.A.">
        <title>A Catalog of Tens of Thousands of Viruses from Human Metagenomes Reveals Hidden Associations with Chronic Diseases.</title>
        <authorList>
            <person name="Tisza M.J."/>
            <person name="Buck C.B."/>
        </authorList>
    </citation>
    <scope>NUCLEOTIDE SEQUENCE</scope>
    <source>
        <strain evidence="1">CtXRl20</strain>
    </source>
</reference>
<proteinExistence type="predicted"/>
<sequence>MIRPFLLRKCVLHKTCNVLHKTVFSVLVTC</sequence>